<proteinExistence type="predicted"/>
<gene>
    <name evidence="3" type="ORF">B0H67DRAFT_553679</name>
</gene>
<evidence type="ECO:0000256" key="1">
    <source>
        <dbReference type="SAM" id="MobiDB-lite"/>
    </source>
</evidence>
<feature type="transmembrane region" description="Helical" evidence="2">
    <location>
        <begin position="1450"/>
        <end position="1470"/>
    </location>
</feature>
<keyword evidence="2" id="KW-0812">Transmembrane</keyword>
<comment type="caution">
    <text evidence="3">The sequence shown here is derived from an EMBL/GenBank/DDBJ whole genome shotgun (WGS) entry which is preliminary data.</text>
</comment>
<sequence length="1537" mass="172816">METPQQDEQCTGFDWMGLDDTSEAFSHFLDQSMTPFDFGDAGYTACANIGGEILEVTAPSDLCGYISVKGGYEDSIDSLLARSQRPFGGRATFSLKIEDPQPGLDEAKIPGHACRLGPMKGRGSLNHRWPLTRYWLDTGKDDASSHAGYCAVFSFVREQTVFQVMRLQLFKKTTDGAGAVNTVEFSDNEDADPREATVNLTLGGPMRFSCRCSGLDLKDKSPSVEWSVKEEALMMMETSVLPDTKFILKLYEDGRAVAVSRPPEPKAVLGEEGRTERHCLPWEVRHRRFWDTTFRHNVRLSSKKPTVIMAAFKLASAQGGAEIATKIPILTDEMVMRIAGLSPEYDSASNAMWNSFFSSLLLVGRSAKPSFFYERQLGLIQRCLERVLSAHHVCFMVGELECGVDIWPHVPGSAVSARQLFWIVRFLAEVLDQLQQLDRAEADAKAAMAYYKNEIRLHMLRTARFAIFAARNSRELEENKSWWDWSPIKDAQPEQHRLKRYEEAEDEYSCFYYAPIIWYTLKTLQHLQLNSDRDEMIALLADNLKSVVEGLSAVGDNRGSNGNSSTFCAHKWLHYYALSDLIQTADQVPSSNTRTPEEDSSISLKLDEAEKKAERWRLSLNKALKCRVLSGEAYTLQDEICDRLILSLTKKGRVGTITMQGSGDLTLLQTQHLVKQHISSRSPTMIINPGKLTRRNVGRFVPPVASPWELHALCHHVDFLDFPSMQGEAPNRAIQDCLQFLCADQSIIPTWERSTVDSLAGWFSLEPTCVIATTMLERLVTIQVDHHGKTRCQKNGHDHDPHTPCCDDPKGGDSAGVIATVTDADADSVRSVGDLALIAQEHAAQAKIPSLRFGRVSKTFRQYSPYFGQAVLSHSKQLLGMLTSLGVNDVHYRHDAGTHELELKHADTPLGSATATVSGDIKTLAEAARLSGGVPSPIDWALYKFPDTDHPDSFLHSLDDSPHRFTETELNRIELRPRLAKHLAIATGSKAREYTLENIGNTMLPSVCSKVSIIDLMSPAFFMNQDTEKAGLIGNPVITGRICPTNFLTKPCGDNPMTSIPFYADFLDEALCEGNYIPAKYNRELKDLWSNHDDMERKMTDKIAVKHEREELQKRLLVKLSDSLVDQQVQCRYFFIQDWDIDEKNGAGLVGPFVYIWHNELLDAFEDHLGSTSTFTHNSTETTWTASLTVLHWSILPFKNEKSGHVHRFPADDPLPQRRKARQQPSSAAAKETQQHWITEKAEPTTILMTTNALGDFTKCSIVSKMLPECAIYRFADTATEIWTMFSNQPQTGRCLAFLHLVGLVCEATSAHYEEIMRVLDDNSRYTKSTLEYDFSWTQQREAIGRLKYYLWQLGVVQLFHNNVSECVGQIKALEQVLTAQGPGRRHEVLQDLARSELELFRRRFGRLRTICKNIEYKVDYLTRVRDGISSICGLQDSRTSIKQDDHIRILTWITIGYLPLSFVTTIFAVPATQNVVADGLGLGIFLGAMLGFFFATVLLANLLGPMVKAYEKWRKDYLRHKDEAHIDGSKSEGAET</sequence>
<feature type="transmembrane region" description="Helical" evidence="2">
    <location>
        <begin position="1482"/>
        <end position="1504"/>
    </location>
</feature>
<feature type="region of interest" description="Disordered" evidence="1">
    <location>
        <begin position="1207"/>
        <end position="1236"/>
    </location>
</feature>
<organism evidence="3 4">
    <name type="scientific">Lasiosphaeris hirsuta</name>
    <dbReference type="NCBI Taxonomy" id="260670"/>
    <lineage>
        <taxon>Eukaryota</taxon>
        <taxon>Fungi</taxon>
        <taxon>Dikarya</taxon>
        <taxon>Ascomycota</taxon>
        <taxon>Pezizomycotina</taxon>
        <taxon>Sordariomycetes</taxon>
        <taxon>Sordariomycetidae</taxon>
        <taxon>Sordariales</taxon>
        <taxon>Lasiosphaeriaceae</taxon>
        <taxon>Lasiosphaeris</taxon>
    </lineage>
</organism>
<dbReference type="Proteomes" id="UP001172102">
    <property type="component" value="Unassembled WGS sequence"/>
</dbReference>
<dbReference type="Pfam" id="PF01544">
    <property type="entry name" value="CorA"/>
    <property type="match status" value="1"/>
</dbReference>
<protein>
    <submittedName>
        <fullName evidence="3">Uncharacterized protein</fullName>
    </submittedName>
</protein>
<keyword evidence="4" id="KW-1185">Reference proteome</keyword>
<accession>A0AA40AFV2</accession>
<reference evidence="3" key="1">
    <citation type="submission" date="2023-06" db="EMBL/GenBank/DDBJ databases">
        <title>Genome-scale phylogeny and comparative genomics of the fungal order Sordariales.</title>
        <authorList>
            <consortium name="Lawrence Berkeley National Laboratory"/>
            <person name="Hensen N."/>
            <person name="Bonometti L."/>
            <person name="Westerberg I."/>
            <person name="Brannstrom I.O."/>
            <person name="Guillou S."/>
            <person name="Cros-Aarteil S."/>
            <person name="Calhoun S."/>
            <person name="Haridas S."/>
            <person name="Kuo A."/>
            <person name="Mondo S."/>
            <person name="Pangilinan J."/>
            <person name="Riley R."/>
            <person name="Labutti K."/>
            <person name="Andreopoulos B."/>
            <person name="Lipzen A."/>
            <person name="Chen C."/>
            <person name="Yanf M."/>
            <person name="Daum C."/>
            <person name="Ng V."/>
            <person name="Clum A."/>
            <person name="Steindorff A."/>
            <person name="Ohm R."/>
            <person name="Martin F."/>
            <person name="Silar P."/>
            <person name="Natvig D."/>
            <person name="Lalanne C."/>
            <person name="Gautier V."/>
            <person name="Ament-Velasquez S.L."/>
            <person name="Kruys A."/>
            <person name="Hutchinson M.I."/>
            <person name="Powell A.J."/>
            <person name="Barry K."/>
            <person name="Miller A.N."/>
            <person name="Grigoriev I.V."/>
            <person name="Debuchy R."/>
            <person name="Gladieux P."/>
            <person name="Thoren M.H."/>
            <person name="Johannesson H."/>
        </authorList>
    </citation>
    <scope>NUCLEOTIDE SEQUENCE</scope>
    <source>
        <strain evidence="3">SMH4607-1</strain>
    </source>
</reference>
<dbReference type="GO" id="GO:0046873">
    <property type="term" value="F:metal ion transmembrane transporter activity"/>
    <property type="evidence" value="ECO:0007669"/>
    <property type="project" value="InterPro"/>
</dbReference>
<dbReference type="EMBL" id="JAUKUA010000004">
    <property type="protein sequence ID" value="KAK0715081.1"/>
    <property type="molecule type" value="Genomic_DNA"/>
</dbReference>
<dbReference type="InterPro" id="IPR002523">
    <property type="entry name" value="MgTranspt_CorA/ZnTranspt_ZntB"/>
</dbReference>
<keyword evidence="2" id="KW-1133">Transmembrane helix</keyword>
<evidence type="ECO:0000313" key="4">
    <source>
        <dbReference type="Proteomes" id="UP001172102"/>
    </source>
</evidence>
<keyword evidence="2" id="KW-0472">Membrane</keyword>
<name>A0AA40AFV2_9PEZI</name>
<dbReference type="GO" id="GO:0016020">
    <property type="term" value="C:membrane"/>
    <property type="evidence" value="ECO:0007669"/>
    <property type="project" value="InterPro"/>
</dbReference>
<evidence type="ECO:0000256" key="2">
    <source>
        <dbReference type="SAM" id="Phobius"/>
    </source>
</evidence>
<evidence type="ECO:0000313" key="3">
    <source>
        <dbReference type="EMBL" id="KAK0715081.1"/>
    </source>
</evidence>